<dbReference type="Pfam" id="PF00046">
    <property type="entry name" value="Homeodomain"/>
    <property type="match status" value="1"/>
</dbReference>
<dbReference type="AlphaFoldDB" id="A0A6A5FV95"/>
<evidence type="ECO:0000313" key="6">
    <source>
        <dbReference type="Proteomes" id="UP000483820"/>
    </source>
</evidence>
<dbReference type="Proteomes" id="UP000483820">
    <property type="component" value="Chromosome X"/>
</dbReference>
<comment type="subcellular location">
    <subcellularLocation>
        <location evidence="1 2 3">Nucleus</location>
    </subcellularLocation>
</comment>
<feature type="DNA-binding region" description="Homeobox" evidence="2">
    <location>
        <begin position="74"/>
        <end position="121"/>
    </location>
</feature>
<sequence length="144" mass="16677">MSSFHDIPQLTVLSTIVHNQNASTLPPTNIQVYNSNFSSCMPSSLYSFDFNLTTSIHTKSAAEEIKKKNIEKKQRRQRTAFTTKQLNVLIESYHSSRYPKEPTLKSLESKTSLPKDQIKIPLLDLYRSREFFSPTCHPKKQYYT</sequence>
<evidence type="ECO:0000256" key="3">
    <source>
        <dbReference type="RuleBase" id="RU000682"/>
    </source>
</evidence>
<reference evidence="5 6" key="1">
    <citation type="submission" date="2019-12" db="EMBL/GenBank/DDBJ databases">
        <title>Chromosome-level assembly of the Caenorhabditis remanei genome.</title>
        <authorList>
            <person name="Teterina A.A."/>
            <person name="Willis J.H."/>
            <person name="Phillips P.C."/>
        </authorList>
    </citation>
    <scope>NUCLEOTIDE SEQUENCE [LARGE SCALE GENOMIC DNA]</scope>
    <source>
        <strain evidence="5 6">PX506</strain>
        <tissue evidence="5">Whole organism</tissue>
    </source>
</reference>
<dbReference type="PROSITE" id="PS50071">
    <property type="entry name" value="HOMEOBOX_2"/>
    <property type="match status" value="1"/>
</dbReference>
<name>A0A6A5FV95_CAERE</name>
<dbReference type="CDD" id="cd00086">
    <property type="entry name" value="homeodomain"/>
    <property type="match status" value="1"/>
</dbReference>
<evidence type="ECO:0000313" key="5">
    <source>
        <dbReference type="EMBL" id="KAF1746497.1"/>
    </source>
</evidence>
<comment type="caution">
    <text evidence="5">The sequence shown here is derived from an EMBL/GenBank/DDBJ whole genome shotgun (WGS) entry which is preliminary data.</text>
</comment>
<keyword evidence="2 3" id="KW-0539">Nucleus</keyword>
<evidence type="ECO:0000256" key="2">
    <source>
        <dbReference type="PROSITE-ProRule" id="PRU00108"/>
    </source>
</evidence>
<evidence type="ECO:0000259" key="4">
    <source>
        <dbReference type="PROSITE" id="PS50071"/>
    </source>
</evidence>
<evidence type="ECO:0000256" key="1">
    <source>
        <dbReference type="ARBA" id="ARBA00004123"/>
    </source>
</evidence>
<gene>
    <name evidence="5" type="ORF">GCK72_022953</name>
</gene>
<dbReference type="InterPro" id="IPR009057">
    <property type="entry name" value="Homeodomain-like_sf"/>
</dbReference>
<feature type="domain" description="Homeobox" evidence="4">
    <location>
        <begin position="72"/>
        <end position="120"/>
    </location>
</feature>
<dbReference type="CTD" id="9807565"/>
<dbReference type="InterPro" id="IPR001356">
    <property type="entry name" value="HD"/>
</dbReference>
<proteinExistence type="predicted"/>
<dbReference type="GeneID" id="9807565"/>
<dbReference type="EMBL" id="WUAV01000006">
    <property type="protein sequence ID" value="KAF1746497.1"/>
    <property type="molecule type" value="Genomic_DNA"/>
</dbReference>
<dbReference type="RefSeq" id="XP_053578713.1">
    <property type="nucleotide sequence ID" value="XM_053735147.1"/>
</dbReference>
<keyword evidence="2 3" id="KW-0371">Homeobox</keyword>
<dbReference type="GO" id="GO:0003677">
    <property type="term" value="F:DNA binding"/>
    <property type="evidence" value="ECO:0007669"/>
    <property type="project" value="UniProtKB-UniRule"/>
</dbReference>
<organism evidence="5 6">
    <name type="scientific">Caenorhabditis remanei</name>
    <name type="common">Caenorhabditis vulgaris</name>
    <dbReference type="NCBI Taxonomy" id="31234"/>
    <lineage>
        <taxon>Eukaryota</taxon>
        <taxon>Metazoa</taxon>
        <taxon>Ecdysozoa</taxon>
        <taxon>Nematoda</taxon>
        <taxon>Chromadorea</taxon>
        <taxon>Rhabditida</taxon>
        <taxon>Rhabditina</taxon>
        <taxon>Rhabditomorpha</taxon>
        <taxon>Rhabditoidea</taxon>
        <taxon>Rhabditidae</taxon>
        <taxon>Peloderinae</taxon>
        <taxon>Caenorhabditis</taxon>
    </lineage>
</organism>
<dbReference type="GO" id="GO:0005634">
    <property type="term" value="C:nucleus"/>
    <property type="evidence" value="ECO:0007669"/>
    <property type="project" value="UniProtKB-SubCell"/>
</dbReference>
<dbReference type="KEGG" id="crq:GCK72_022953"/>
<dbReference type="SUPFAM" id="SSF46689">
    <property type="entry name" value="Homeodomain-like"/>
    <property type="match status" value="1"/>
</dbReference>
<keyword evidence="2 3" id="KW-0238">DNA-binding</keyword>
<accession>A0A6A5FV95</accession>
<dbReference type="Gene3D" id="1.10.10.60">
    <property type="entry name" value="Homeodomain-like"/>
    <property type="match status" value="1"/>
</dbReference>
<protein>
    <recommendedName>
        <fullName evidence="4">Homeobox domain-containing protein</fullName>
    </recommendedName>
</protein>